<dbReference type="InterPro" id="IPR055170">
    <property type="entry name" value="GFO_IDH_MocA-like_dom"/>
</dbReference>
<dbReference type="SUPFAM" id="SSF51735">
    <property type="entry name" value="NAD(P)-binding Rossmann-fold domains"/>
    <property type="match status" value="1"/>
</dbReference>
<dbReference type="InterPro" id="IPR036291">
    <property type="entry name" value="NAD(P)-bd_dom_sf"/>
</dbReference>
<dbReference type="Gene3D" id="3.40.50.720">
    <property type="entry name" value="NAD(P)-binding Rossmann-like Domain"/>
    <property type="match status" value="1"/>
</dbReference>
<reference evidence="5" key="1">
    <citation type="submission" date="2013-04" db="EMBL/GenBank/DDBJ databases">
        <title>The genome sequencing project of 58 acetic acid bacteria.</title>
        <authorList>
            <person name="Okamoto-Kainuma A."/>
            <person name="Ishikawa M."/>
            <person name="Umino S."/>
            <person name="Koizumi Y."/>
            <person name="Shiwa Y."/>
            <person name="Yoshikawa H."/>
            <person name="Matsutani M."/>
            <person name="Matsushita K."/>
        </authorList>
    </citation>
    <scope>NUCLEOTIDE SEQUENCE</scope>
    <source>
        <strain evidence="5">DSM 12717</strain>
    </source>
</reference>
<sequence>MRAGRGMSGGDGDIAGPVAGGTPAIGWGVIGTGTIAGHFAQDIRNARGAYLAAVASRSPGKAAAFAARHGGRPVADVDALVRDPAVRAVYIASPNATHFDMARAVMAGGKAVLVEKPLVSTVEDADRLVALAALHDTFCMEGMWSRFLPAMTLAREAIGSGAIGTVRRIRAELAFVHPYDPGSRFFDPAQGGGALLDLGVYPVSLALALMGRPAGVRGRWRAAPSGVDMAAEMVLEFGAVQAHLACGFDRDGTNLFMIEGSRGTLVLQPHFISSRQLLAVGRMPARGLSLIPCGSAPMRLFSKVAKRVWLPGVRRHDCVYAGYGLQFEIEAASRAVAQGLTASAVMPLADSVETLRIIEQVRARPPA</sequence>
<evidence type="ECO:0000256" key="2">
    <source>
        <dbReference type="ARBA" id="ARBA00023002"/>
    </source>
</evidence>
<comment type="similarity">
    <text evidence="1">Belongs to the Gfo/Idh/MocA family.</text>
</comment>
<dbReference type="Pfam" id="PF01408">
    <property type="entry name" value="GFO_IDH_MocA"/>
    <property type="match status" value="1"/>
</dbReference>
<gene>
    <name evidence="5" type="ORF">AA12717_3457</name>
</gene>
<evidence type="ECO:0000313" key="5">
    <source>
        <dbReference type="EMBL" id="GBQ30268.1"/>
    </source>
</evidence>
<evidence type="ECO:0000313" key="6">
    <source>
        <dbReference type="Proteomes" id="UP001060895"/>
    </source>
</evidence>
<organism evidence="5 6">
    <name type="scientific">Gluconacetobacter sacchari DSM 12717</name>
    <dbReference type="NCBI Taxonomy" id="1307940"/>
    <lineage>
        <taxon>Bacteria</taxon>
        <taxon>Pseudomonadati</taxon>
        <taxon>Pseudomonadota</taxon>
        <taxon>Alphaproteobacteria</taxon>
        <taxon>Acetobacterales</taxon>
        <taxon>Acetobacteraceae</taxon>
        <taxon>Gluconacetobacter</taxon>
    </lineage>
</organism>
<dbReference type="InterPro" id="IPR050984">
    <property type="entry name" value="Gfo/Idh/MocA_domain"/>
</dbReference>
<dbReference type="Pfam" id="PF22725">
    <property type="entry name" value="GFO_IDH_MocA_C3"/>
    <property type="match status" value="1"/>
</dbReference>
<dbReference type="PANTHER" id="PTHR22604:SF105">
    <property type="entry name" value="TRANS-1,2-DIHYDROBENZENE-1,2-DIOL DEHYDROGENASE"/>
    <property type="match status" value="1"/>
</dbReference>
<dbReference type="Gene3D" id="3.30.360.10">
    <property type="entry name" value="Dihydrodipicolinate Reductase, domain 2"/>
    <property type="match status" value="1"/>
</dbReference>
<dbReference type="EMBL" id="BAQP01000386">
    <property type="protein sequence ID" value="GBQ30268.1"/>
    <property type="molecule type" value="Genomic_DNA"/>
</dbReference>
<keyword evidence="2" id="KW-0560">Oxidoreductase</keyword>
<dbReference type="Proteomes" id="UP001060895">
    <property type="component" value="Unassembled WGS sequence"/>
</dbReference>
<protein>
    <submittedName>
        <fullName evidence="5">Trans-1,2-dihydrobenzene-1,2-diol dehydrogenase</fullName>
    </submittedName>
</protein>
<name>A0ABQ0PBH3_9PROT</name>
<dbReference type="PANTHER" id="PTHR22604">
    <property type="entry name" value="OXIDOREDUCTASES"/>
    <property type="match status" value="1"/>
</dbReference>
<feature type="domain" description="GFO/IDH/MocA-like oxidoreductase" evidence="4">
    <location>
        <begin position="153"/>
        <end position="265"/>
    </location>
</feature>
<evidence type="ECO:0000256" key="1">
    <source>
        <dbReference type="ARBA" id="ARBA00010928"/>
    </source>
</evidence>
<dbReference type="SUPFAM" id="SSF55347">
    <property type="entry name" value="Glyceraldehyde-3-phosphate dehydrogenase-like, C-terminal domain"/>
    <property type="match status" value="1"/>
</dbReference>
<feature type="domain" description="Gfo/Idh/MocA-like oxidoreductase N-terminal" evidence="3">
    <location>
        <begin position="26"/>
        <end position="141"/>
    </location>
</feature>
<evidence type="ECO:0000259" key="4">
    <source>
        <dbReference type="Pfam" id="PF22725"/>
    </source>
</evidence>
<comment type="caution">
    <text evidence="5">The sequence shown here is derived from an EMBL/GenBank/DDBJ whole genome shotgun (WGS) entry which is preliminary data.</text>
</comment>
<accession>A0ABQ0PBH3</accession>
<evidence type="ECO:0000259" key="3">
    <source>
        <dbReference type="Pfam" id="PF01408"/>
    </source>
</evidence>
<proteinExistence type="inferred from homology"/>
<dbReference type="InterPro" id="IPR000683">
    <property type="entry name" value="Gfo/Idh/MocA-like_OxRdtase_N"/>
</dbReference>
<keyword evidence="6" id="KW-1185">Reference proteome</keyword>